<dbReference type="AlphaFoldDB" id="A0A5D8YS17"/>
<protein>
    <submittedName>
        <fullName evidence="2">Uncharacterized protein</fullName>
    </submittedName>
</protein>
<dbReference type="EMBL" id="VTRV01000177">
    <property type="protein sequence ID" value="TZF85170.1"/>
    <property type="molecule type" value="Genomic_DNA"/>
</dbReference>
<keyword evidence="3" id="KW-1185">Reference proteome</keyword>
<dbReference type="OrthoDB" id="6025383at2"/>
<organism evidence="2 3">
    <name type="scientific">Cognatilysobacter lacus</name>
    <dbReference type="NCBI Taxonomy" id="1643323"/>
    <lineage>
        <taxon>Bacteria</taxon>
        <taxon>Pseudomonadati</taxon>
        <taxon>Pseudomonadota</taxon>
        <taxon>Gammaproteobacteria</taxon>
        <taxon>Lysobacterales</taxon>
        <taxon>Lysobacteraceae</taxon>
        <taxon>Cognatilysobacter</taxon>
    </lineage>
</organism>
<evidence type="ECO:0000313" key="3">
    <source>
        <dbReference type="Proteomes" id="UP000323164"/>
    </source>
</evidence>
<keyword evidence="1" id="KW-1133">Transmembrane helix</keyword>
<evidence type="ECO:0000313" key="2">
    <source>
        <dbReference type="EMBL" id="TZF85170.1"/>
    </source>
</evidence>
<proteinExistence type="predicted"/>
<name>A0A5D8YS17_9GAMM</name>
<keyword evidence="1" id="KW-0812">Transmembrane</keyword>
<dbReference type="RefSeq" id="WP_149353666.1">
    <property type="nucleotide sequence ID" value="NZ_VTRV01000177.1"/>
</dbReference>
<reference evidence="2 3" key="1">
    <citation type="submission" date="2019-08" db="EMBL/GenBank/DDBJ databases">
        <title>Draft genome sequence of Lysobacter sp. UKS-15.</title>
        <authorList>
            <person name="Im W.-T."/>
        </authorList>
    </citation>
    <scope>NUCLEOTIDE SEQUENCE [LARGE SCALE GENOMIC DNA]</scope>
    <source>
        <strain evidence="2 3">UKS-15</strain>
    </source>
</reference>
<dbReference type="Proteomes" id="UP000323164">
    <property type="component" value="Unassembled WGS sequence"/>
</dbReference>
<accession>A0A5D8YS17</accession>
<evidence type="ECO:0000256" key="1">
    <source>
        <dbReference type="SAM" id="Phobius"/>
    </source>
</evidence>
<keyword evidence="1" id="KW-0472">Membrane</keyword>
<sequence length="92" mass="9360">MQVMGATLRKITVKEGMTAMLFSLALTAGVALALRSSGHDMWQATDALMPVFIGGLAQAAGINPVRSPLLLALVAGGAAVVMLLSKLALGVL</sequence>
<gene>
    <name evidence="2" type="ORF">FW784_12490</name>
</gene>
<feature type="transmembrane region" description="Helical" evidence="1">
    <location>
        <begin position="69"/>
        <end position="89"/>
    </location>
</feature>
<comment type="caution">
    <text evidence="2">The sequence shown here is derived from an EMBL/GenBank/DDBJ whole genome shotgun (WGS) entry which is preliminary data.</text>
</comment>